<sequence>MWGEDYQVACITKKGVGRFKGNESPSLTNLIMDQKELRLLESRCIQEEPPECAAACPIHIDARAFIANVSQGKWEEAWKILRKTMPFPGILGRICDAPCKERCKRREAGQAIEIGMLERACVKTQAPKQRIYPLPEKDKRIAVVTGKLSGLTAAWDLSRKGYKVTVFEMGAELGENLLSMPKEILPHDMVREEIDILFSLGVEAVLNSSVEDEKFLADLLSRFDAVYLPPPWPSPINGEGMVMPVQAPPLPLREGIEGRGREKLFSEGFLHYNPKSPVWQAAEGRWAATSIDRYLQKVSLTAGREKDGPFPTRLYTNIDNVPYALAVKPLDSESGYTPEEAIQEASRCLHCECLECVKACSYLDHFGSYPRKYAREIYNNSSIVAGARQANKLVNSCNLCGLCETVCPENFAMQTLCLKARRDMVQKGKMPPSAHEFALLDMQFSNSDQFAMAMHEPGHESSAYIFFPGCQVCASSPGKVKSVYAHLRQTLTGGVGLMLGCCSAPAFWAGEEELFQKQSSMWQSKWVDLGRPQIILACSTCYKIFKTYLQEAPIISLWSILDETGLPHDFTVLKDAAPLALHDPCTTRYESALQTNVRNLLQKMGQPFLELKAKREHAECCGFGGLMQNANPDLAKTVIKRLAGQSLADYVTYCAVCRDNLAGAGKRTVHILDLIFREDSEPDPAARKRPGWSQRQENRLRLKNNLLNELWAKGGEDTKQNDRVVLNISSEVWQVLEDRRILVTDLEEVIRHAETGGRKFFNPDSGHFKTSLKLYNTTFWVEYMPSDDGFTIYNAYSHRMVVSA</sequence>
<dbReference type="Pfam" id="PF02754">
    <property type="entry name" value="CCG"/>
    <property type="match status" value="2"/>
</dbReference>
<evidence type="ECO:0000256" key="3">
    <source>
        <dbReference type="ARBA" id="ARBA00023002"/>
    </source>
</evidence>
<dbReference type="Gene3D" id="1.10.1060.10">
    <property type="entry name" value="Alpha-helical ferredoxin"/>
    <property type="match status" value="2"/>
</dbReference>
<feature type="domain" description="4Fe-4S ferredoxin-type" evidence="6">
    <location>
        <begin position="386"/>
        <end position="416"/>
    </location>
</feature>
<dbReference type="GO" id="GO:0051539">
    <property type="term" value="F:4 iron, 4 sulfur cluster binding"/>
    <property type="evidence" value="ECO:0007669"/>
    <property type="project" value="UniProtKB-KW"/>
</dbReference>
<evidence type="ECO:0000256" key="5">
    <source>
        <dbReference type="ARBA" id="ARBA00023014"/>
    </source>
</evidence>
<dbReference type="Gene3D" id="3.50.50.60">
    <property type="entry name" value="FAD/NAD(P)-binding domain"/>
    <property type="match status" value="1"/>
</dbReference>
<accession>E1YKX0</accession>
<evidence type="ECO:0000256" key="4">
    <source>
        <dbReference type="ARBA" id="ARBA00023004"/>
    </source>
</evidence>
<dbReference type="PANTHER" id="PTHR43255:SF1">
    <property type="entry name" value="IRON-SULFUR-BINDING OXIDOREDUCTASE FADF-RELATED"/>
    <property type="match status" value="1"/>
</dbReference>
<reference evidence="7" key="1">
    <citation type="journal article" date="2011" name="Environ. Microbiol.">
        <title>Genomic insights into the metabolic potential of the polycyclic aromatic hydrocarbon degrading sulfate-reducing Deltaproteobacterium N47.</title>
        <authorList>
            <person name="Bergmann F."/>
            <person name="Selesi D."/>
            <person name="Weinmaier T."/>
            <person name="Tischler P."/>
            <person name="Rattei T."/>
            <person name="Meckenstock R.U."/>
        </authorList>
    </citation>
    <scope>NUCLEOTIDE SEQUENCE</scope>
</reference>
<protein>
    <recommendedName>
        <fullName evidence="6">4Fe-4S ferredoxin-type domain-containing protein</fullName>
    </recommendedName>
</protein>
<dbReference type="PROSITE" id="PS00198">
    <property type="entry name" value="4FE4S_FER_1"/>
    <property type="match status" value="1"/>
</dbReference>
<keyword evidence="1" id="KW-0004">4Fe-4S</keyword>
<dbReference type="InterPro" id="IPR017900">
    <property type="entry name" value="4Fe4S_Fe_S_CS"/>
</dbReference>
<dbReference type="GO" id="GO:0046872">
    <property type="term" value="F:metal ion binding"/>
    <property type="evidence" value="ECO:0007669"/>
    <property type="project" value="UniProtKB-KW"/>
</dbReference>
<keyword evidence="2" id="KW-0479">Metal-binding</keyword>
<dbReference type="GO" id="GO:0016491">
    <property type="term" value="F:oxidoreductase activity"/>
    <property type="evidence" value="ECO:0007669"/>
    <property type="project" value="UniProtKB-KW"/>
</dbReference>
<dbReference type="AlphaFoldDB" id="E1YKX0"/>
<evidence type="ECO:0000259" key="6">
    <source>
        <dbReference type="PROSITE" id="PS51379"/>
    </source>
</evidence>
<dbReference type="Pfam" id="PF14691">
    <property type="entry name" value="Fer4_20"/>
    <property type="match status" value="1"/>
</dbReference>
<dbReference type="InterPro" id="IPR028261">
    <property type="entry name" value="DPD_II"/>
</dbReference>
<dbReference type="NCBIfam" id="NF045663">
    <property type="entry name" value="diclust_near_Sec"/>
    <property type="match status" value="1"/>
</dbReference>
<dbReference type="Pfam" id="PF13534">
    <property type="entry name" value="Fer4_17"/>
    <property type="match status" value="1"/>
</dbReference>
<evidence type="ECO:0000313" key="7">
    <source>
        <dbReference type="EMBL" id="CBX30753.1"/>
    </source>
</evidence>
<dbReference type="InterPro" id="IPR036188">
    <property type="entry name" value="FAD/NAD-bd_sf"/>
</dbReference>
<dbReference type="PROSITE" id="PS51379">
    <property type="entry name" value="4FE4S_FER_2"/>
    <property type="match status" value="1"/>
</dbReference>
<evidence type="ECO:0000256" key="1">
    <source>
        <dbReference type="ARBA" id="ARBA00022485"/>
    </source>
</evidence>
<keyword evidence="5" id="KW-0411">Iron-sulfur</keyword>
<organism evidence="7">
    <name type="scientific">uncultured Desulfobacterium sp</name>
    <dbReference type="NCBI Taxonomy" id="201089"/>
    <lineage>
        <taxon>Bacteria</taxon>
        <taxon>Pseudomonadati</taxon>
        <taxon>Thermodesulfobacteriota</taxon>
        <taxon>Desulfobacteria</taxon>
        <taxon>Desulfobacterales</taxon>
        <taxon>Desulfobacteriaceae</taxon>
        <taxon>Desulfobacterium</taxon>
        <taxon>environmental samples</taxon>
    </lineage>
</organism>
<dbReference type="PANTHER" id="PTHR43255">
    <property type="entry name" value="IRON-SULFUR-BINDING OXIDOREDUCTASE FADF-RELATED-RELATED"/>
    <property type="match status" value="1"/>
</dbReference>
<dbReference type="InterPro" id="IPR017896">
    <property type="entry name" value="4Fe4S_Fe-S-bd"/>
</dbReference>
<proteinExistence type="predicted"/>
<keyword evidence="4" id="KW-0408">Iron</keyword>
<dbReference type="EMBL" id="FR695877">
    <property type="protein sequence ID" value="CBX30753.1"/>
    <property type="molecule type" value="Genomic_DNA"/>
</dbReference>
<dbReference type="InterPro" id="IPR009051">
    <property type="entry name" value="Helical_ferredxn"/>
</dbReference>
<dbReference type="Pfam" id="PF13450">
    <property type="entry name" value="NAD_binding_8"/>
    <property type="match status" value="1"/>
</dbReference>
<dbReference type="SUPFAM" id="SSF51971">
    <property type="entry name" value="Nucleotide-binding domain"/>
    <property type="match status" value="1"/>
</dbReference>
<name>E1YKX0_9BACT</name>
<gene>
    <name evidence="7" type="ORF">N47_E42650</name>
</gene>
<keyword evidence="3" id="KW-0560">Oxidoreductase</keyword>
<dbReference type="GO" id="GO:0005886">
    <property type="term" value="C:plasma membrane"/>
    <property type="evidence" value="ECO:0007669"/>
    <property type="project" value="TreeGrafter"/>
</dbReference>
<dbReference type="InterPro" id="IPR004017">
    <property type="entry name" value="Cys_rich_dom"/>
</dbReference>
<evidence type="ECO:0000256" key="2">
    <source>
        <dbReference type="ARBA" id="ARBA00022723"/>
    </source>
</evidence>
<dbReference type="SUPFAM" id="SSF46548">
    <property type="entry name" value="alpha-helical ferredoxin"/>
    <property type="match status" value="2"/>
</dbReference>
<dbReference type="InterPro" id="IPR051460">
    <property type="entry name" value="HdrC_iron-sulfur_subunit"/>
</dbReference>